<dbReference type="Gene3D" id="3.40.50.150">
    <property type="entry name" value="Vaccinia Virus protein VP39"/>
    <property type="match status" value="1"/>
</dbReference>
<organism evidence="1">
    <name type="scientific">Rhizophora mucronata</name>
    <name type="common">Asiatic mangrove</name>
    <dbReference type="NCBI Taxonomy" id="61149"/>
    <lineage>
        <taxon>Eukaryota</taxon>
        <taxon>Viridiplantae</taxon>
        <taxon>Streptophyta</taxon>
        <taxon>Embryophyta</taxon>
        <taxon>Tracheophyta</taxon>
        <taxon>Spermatophyta</taxon>
        <taxon>Magnoliopsida</taxon>
        <taxon>eudicotyledons</taxon>
        <taxon>Gunneridae</taxon>
        <taxon>Pentapetalae</taxon>
        <taxon>rosids</taxon>
        <taxon>fabids</taxon>
        <taxon>Malpighiales</taxon>
        <taxon>Rhizophoraceae</taxon>
        <taxon>Rhizophora</taxon>
    </lineage>
</organism>
<protein>
    <submittedName>
        <fullName evidence="1">tRNA wybutosine-synthesizing protein 2/3/4</fullName>
    </submittedName>
</protein>
<evidence type="ECO:0000313" key="1">
    <source>
        <dbReference type="EMBL" id="MBX08646.1"/>
    </source>
</evidence>
<dbReference type="AlphaFoldDB" id="A0A2P2KSD6"/>
<proteinExistence type="predicted"/>
<dbReference type="InterPro" id="IPR029063">
    <property type="entry name" value="SAM-dependent_MTases_sf"/>
</dbReference>
<dbReference type="SUPFAM" id="SSF53335">
    <property type="entry name" value="S-adenosyl-L-methionine-dependent methyltransferases"/>
    <property type="match status" value="1"/>
</dbReference>
<reference evidence="1" key="1">
    <citation type="submission" date="2018-02" db="EMBL/GenBank/DDBJ databases">
        <title>Rhizophora mucronata_Transcriptome.</title>
        <authorList>
            <person name="Meera S.P."/>
            <person name="Sreeshan A."/>
            <person name="Augustine A."/>
        </authorList>
    </citation>
    <scope>NUCLEOTIDE SEQUENCE</scope>
    <source>
        <tissue evidence="1">Leaf</tissue>
    </source>
</reference>
<name>A0A2P2KSD6_RHIMU</name>
<dbReference type="EMBL" id="GGEC01028162">
    <property type="protein sequence ID" value="MBX08646.1"/>
    <property type="molecule type" value="Transcribed_RNA"/>
</dbReference>
<accession>A0A2P2KSD6</accession>
<sequence>MGSRDIFMLTLVTALDGFLPPCHRKEGGVLHVHGNAKDTEESEWSEHIIRSFDQIARSEGYCWEVSLEHVQRVKWYAPHVRHLVADVRCKHIQH</sequence>